<name>A0ABX3Z0S3_9STAP</name>
<gene>
    <name evidence="2" type="ORF">B9M88_09410</name>
</gene>
<evidence type="ECO:0008006" key="4">
    <source>
        <dbReference type="Google" id="ProtNLM"/>
    </source>
</evidence>
<sequence length="187" mass="21317">MAIRKNEDIEVEEVKATTKKTTRKSTTTKRATKNTRPKVDLSKEVLVINMAQASFTYAAKKGNGYLDLGEYLDSDYMTIEDLQIMKNSARSVFEKGWLFVDDEEAVEFLGIKKYMNKIVLPEELENIFEMNPANLKVELANFSSSIKENIYQAMKKRYEQGELSNAHTIRAIEDSLNIDSSLSVLNV</sequence>
<dbReference type="RefSeq" id="WP_085622075.1">
    <property type="nucleotide sequence ID" value="NZ_JAPTFZ010000006.1"/>
</dbReference>
<feature type="compositionally biased region" description="Basic residues" evidence="1">
    <location>
        <begin position="17"/>
        <end position="35"/>
    </location>
</feature>
<keyword evidence="3" id="KW-1185">Reference proteome</keyword>
<protein>
    <recommendedName>
        <fullName evidence="4">Phage protein</fullName>
    </recommendedName>
</protein>
<feature type="region of interest" description="Disordered" evidence="1">
    <location>
        <begin position="13"/>
        <end position="35"/>
    </location>
</feature>
<accession>A0ABX3Z0S3</accession>
<proteinExistence type="predicted"/>
<comment type="caution">
    <text evidence="2">The sequence shown here is derived from an EMBL/GenBank/DDBJ whole genome shotgun (WGS) entry which is preliminary data.</text>
</comment>
<evidence type="ECO:0000313" key="3">
    <source>
        <dbReference type="Proteomes" id="UP000195208"/>
    </source>
</evidence>
<dbReference type="EMBL" id="NEFX01000018">
    <property type="protein sequence ID" value="OTW30476.1"/>
    <property type="molecule type" value="Genomic_DNA"/>
</dbReference>
<reference evidence="2 3" key="1">
    <citation type="submission" date="2017-04" db="EMBL/GenBank/DDBJ databases">
        <title>Staphylococcus agnetis, a potential pathogen in the broiler production.</title>
        <authorList>
            <person name="Poulsen L."/>
        </authorList>
    </citation>
    <scope>NUCLEOTIDE SEQUENCE [LARGE SCALE GENOMIC DNA]</scope>
    <source>
        <strain evidence="2 3">723_310714_2_2_spleen</strain>
    </source>
</reference>
<evidence type="ECO:0000256" key="1">
    <source>
        <dbReference type="SAM" id="MobiDB-lite"/>
    </source>
</evidence>
<evidence type="ECO:0000313" key="2">
    <source>
        <dbReference type="EMBL" id="OTW30476.1"/>
    </source>
</evidence>
<organism evidence="2 3">
    <name type="scientific">Staphylococcus agnetis</name>
    <dbReference type="NCBI Taxonomy" id="985762"/>
    <lineage>
        <taxon>Bacteria</taxon>
        <taxon>Bacillati</taxon>
        <taxon>Bacillota</taxon>
        <taxon>Bacilli</taxon>
        <taxon>Bacillales</taxon>
        <taxon>Staphylococcaceae</taxon>
        <taxon>Staphylococcus</taxon>
    </lineage>
</organism>
<dbReference type="Proteomes" id="UP000195208">
    <property type="component" value="Unassembled WGS sequence"/>
</dbReference>